<dbReference type="SUPFAM" id="SSF101116">
    <property type="entry name" value="Flagellar export chaperone FliS"/>
    <property type="match status" value="1"/>
</dbReference>
<evidence type="ECO:0000313" key="8">
    <source>
        <dbReference type="Proteomes" id="UP000315010"/>
    </source>
</evidence>
<keyword evidence="8" id="KW-1185">Reference proteome</keyword>
<dbReference type="Gene3D" id="1.20.120.340">
    <property type="entry name" value="Flagellar protein FliS"/>
    <property type="match status" value="1"/>
</dbReference>
<comment type="subcellular location">
    <subcellularLocation>
        <location evidence="1">Cytoplasm</location>
        <location evidence="1">Cytosol</location>
    </subcellularLocation>
</comment>
<keyword evidence="3" id="KW-0963">Cytoplasm</keyword>
<dbReference type="GO" id="GO:0071973">
    <property type="term" value="P:bacterial-type flagellum-dependent cell motility"/>
    <property type="evidence" value="ECO:0007669"/>
    <property type="project" value="TreeGrafter"/>
</dbReference>
<evidence type="ECO:0000256" key="4">
    <source>
        <dbReference type="ARBA" id="ARBA00022795"/>
    </source>
</evidence>
<reference evidence="7 8" key="1">
    <citation type="submission" date="2019-02" db="EMBL/GenBank/DDBJ databases">
        <title>Deep-cultivation of Planctomycetes and their phenomic and genomic characterization uncovers novel biology.</title>
        <authorList>
            <person name="Wiegand S."/>
            <person name="Jogler M."/>
            <person name="Boedeker C."/>
            <person name="Pinto D."/>
            <person name="Vollmers J."/>
            <person name="Rivas-Marin E."/>
            <person name="Kohn T."/>
            <person name="Peeters S.H."/>
            <person name="Heuer A."/>
            <person name="Rast P."/>
            <person name="Oberbeckmann S."/>
            <person name="Bunk B."/>
            <person name="Jeske O."/>
            <person name="Meyerdierks A."/>
            <person name="Storesund J.E."/>
            <person name="Kallscheuer N."/>
            <person name="Luecker S."/>
            <person name="Lage O.M."/>
            <person name="Pohl T."/>
            <person name="Merkel B.J."/>
            <person name="Hornburger P."/>
            <person name="Mueller R.-W."/>
            <person name="Bruemmer F."/>
            <person name="Labrenz M."/>
            <person name="Spormann A.M."/>
            <person name="Op Den Camp H."/>
            <person name="Overmann J."/>
            <person name="Amann R."/>
            <person name="Jetten M.S.M."/>
            <person name="Mascher T."/>
            <person name="Medema M.H."/>
            <person name="Devos D.P."/>
            <person name="Kaster A.-K."/>
            <person name="Ovreas L."/>
            <person name="Rohde M."/>
            <person name="Galperin M.Y."/>
            <person name="Jogler C."/>
        </authorList>
    </citation>
    <scope>NUCLEOTIDE SEQUENCE [LARGE SCALE GENOMIC DNA]</scope>
    <source>
        <strain evidence="7 8">CA13</strain>
    </source>
</reference>
<keyword evidence="7" id="KW-0282">Flagellum</keyword>
<evidence type="ECO:0000256" key="1">
    <source>
        <dbReference type="ARBA" id="ARBA00004514"/>
    </source>
</evidence>
<feature type="compositionally biased region" description="Polar residues" evidence="6">
    <location>
        <begin position="1"/>
        <end position="16"/>
    </location>
</feature>
<dbReference type="OrthoDB" id="266666at2"/>
<dbReference type="Pfam" id="PF02561">
    <property type="entry name" value="FliS"/>
    <property type="match status" value="1"/>
</dbReference>
<comment type="caution">
    <text evidence="7">The sequence shown here is derived from an EMBL/GenBank/DDBJ whole genome shotgun (WGS) entry which is preliminary data.</text>
</comment>
<evidence type="ECO:0000256" key="5">
    <source>
        <dbReference type="ARBA" id="ARBA00023186"/>
    </source>
</evidence>
<dbReference type="EMBL" id="SJPJ01000001">
    <property type="protein sequence ID" value="TWT79072.1"/>
    <property type="molecule type" value="Genomic_DNA"/>
</dbReference>
<keyword evidence="5" id="KW-0143">Chaperone</keyword>
<evidence type="ECO:0000256" key="2">
    <source>
        <dbReference type="ARBA" id="ARBA00008787"/>
    </source>
</evidence>
<keyword evidence="7" id="KW-0969">Cilium</keyword>
<keyword evidence="4" id="KW-1005">Bacterial flagellum biogenesis</keyword>
<organism evidence="7 8">
    <name type="scientific">Novipirellula herctigrandis</name>
    <dbReference type="NCBI Taxonomy" id="2527986"/>
    <lineage>
        <taxon>Bacteria</taxon>
        <taxon>Pseudomonadati</taxon>
        <taxon>Planctomycetota</taxon>
        <taxon>Planctomycetia</taxon>
        <taxon>Pirellulales</taxon>
        <taxon>Pirellulaceae</taxon>
        <taxon>Novipirellula</taxon>
    </lineage>
</organism>
<dbReference type="PANTHER" id="PTHR34773:SF1">
    <property type="entry name" value="FLAGELLAR SECRETION CHAPERONE FLIS"/>
    <property type="match status" value="1"/>
</dbReference>
<dbReference type="GO" id="GO:0044780">
    <property type="term" value="P:bacterial-type flagellum assembly"/>
    <property type="evidence" value="ECO:0007669"/>
    <property type="project" value="InterPro"/>
</dbReference>
<comment type="similarity">
    <text evidence="2">Belongs to the FliS family.</text>
</comment>
<accession>A0A5C5YVJ5</accession>
<dbReference type="GO" id="GO:0005829">
    <property type="term" value="C:cytosol"/>
    <property type="evidence" value="ECO:0007669"/>
    <property type="project" value="UniProtKB-SubCell"/>
</dbReference>
<evidence type="ECO:0000256" key="3">
    <source>
        <dbReference type="ARBA" id="ARBA00022490"/>
    </source>
</evidence>
<gene>
    <name evidence="7" type="ORF">CA13_04690</name>
</gene>
<dbReference type="RefSeq" id="WP_146394316.1">
    <property type="nucleotide sequence ID" value="NZ_SJPJ01000001.1"/>
</dbReference>
<evidence type="ECO:0000313" key="7">
    <source>
        <dbReference type="EMBL" id="TWT79072.1"/>
    </source>
</evidence>
<dbReference type="PANTHER" id="PTHR34773">
    <property type="entry name" value="FLAGELLAR SECRETION CHAPERONE FLIS"/>
    <property type="match status" value="1"/>
</dbReference>
<dbReference type="AlphaFoldDB" id="A0A5C5YVJ5"/>
<dbReference type="InterPro" id="IPR036584">
    <property type="entry name" value="FliS_sf"/>
</dbReference>
<proteinExistence type="inferred from homology"/>
<feature type="region of interest" description="Disordered" evidence="6">
    <location>
        <begin position="1"/>
        <end position="23"/>
    </location>
</feature>
<sequence>MSYTHSHAASNFQPSGYTGPRRRKSDEYLDSMIRSASPGRLRLMLLERSVEVARKLAEDWRSDDGKKGSNEQSLRLLDLITELLSGVTSDEGVCGKIADLYVFLSKHLINAELSSDADAIDDIRLVLEVEAETWRLVVANENGAVSQAATASGGLNLQG</sequence>
<protein>
    <submittedName>
        <fullName evidence="7">Flagellar protein FliS</fullName>
    </submittedName>
</protein>
<dbReference type="Proteomes" id="UP000315010">
    <property type="component" value="Unassembled WGS sequence"/>
</dbReference>
<evidence type="ECO:0000256" key="6">
    <source>
        <dbReference type="SAM" id="MobiDB-lite"/>
    </source>
</evidence>
<name>A0A5C5YVJ5_9BACT</name>
<dbReference type="InterPro" id="IPR003713">
    <property type="entry name" value="FliS"/>
</dbReference>
<keyword evidence="7" id="KW-0966">Cell projection</keyword>